<dbReference type="EC" id="2.7.13.3" evidence="2"/>
<feature type="transmembrane region" description="Helical" evidence="10">
    <location>
        <begin position="46"/>
        <end position="70"/>
    </location>
</feature>
<feature type="compositionally biased region" description="Polar residues" evidence="9">
    <location>
        <begin position="439"/>
        <end position="453"/>
    </location>
</feature>
<evidence type="ECO:0000256" key="5">
    <source>
        <dbReference type="ARBA" id="ARBA00022692"/>
    </source>
</evidence>
<protein>
    <recommendedName>
        <fullName evidence="2">histidine kinase</fullName>
        <ecNumber evidence="2">2.7.13.3</ecNumber>
    </recommendedName>
</protein>
<evidence type="ECO:0000256" key="6">
    <source>
        <dbReference type="ARBA" id="ARBA00022777"/>
    </source>
</evidence>
<dbReference type="Pfam" id="PF02518">
    <property type="entry name" value="HATPase_c"/>
    <property type="match status" value="1"/>
</dbReference>
<keyword evidence="13" id="KW-1185">Reference proteome</keyword>
<dbReference type="InterPro" id="IPR036890">
    <property type="entry name" value="HATPase_C_sf"/>
</dbReference>
<evidence type="ECO:0000256" key="3">
    <source>
        <dbReference type="ARBA" id="ARBA00022553"/>
    </source>
</evidence>
<keyword evidence="7 10" id="KW-1133">Transmembrane helix</keyword>
<evidence type="ECO:0000313" key="13">
    <source>
        <dbReference type="Proteomes" id="UP001597063"/>
    </source>
</evidence>
<evidence type="ECO:0000259" key="11">
    <source>
        <dbReference type="PROSITE" id="PS50109"/>
    </source>
</evidence>
<comment type="catalytic activity">
    <reaction evidence="1">
        <text>ATP + protein L-histidine = ADP + protein N-phospho-L-histidine.</text>
        <dbReference type="EC" id="2.7.13.3"/>
    </reaction>
</comment>
<accession>A0ABW2XLA8</accession>
<keyword evidence="8" id="KW-0175">Coiled coil</keyword>
<dbReference type="InterPro" id="IPR050428">
    <property type="entry name" value="TCS_sensor_his_kinase"/>
</dbReference>
<evidence type="ECO:0000256" key="9">
    <source>
        <dbReference type="SAM" id="MobiDB-lite"/>
    </source>
</evidence>
<reference evidence="13" key="1">
    <citation type="journal article" date="2019" name="Int. J. Syst. Evol. Microbiol.">
        <title>The Global Catalogue of Microorganisms (GCM) 10K type strain sequencing project: providing services to taxonomists for standard genome sequencing and annotation.</title>
        <authorList>
            <consortium name="The Broad Institute Genomics Platform"/>
            <consortium name="The Broad Institute Genome Sequencing Center for Infectious Disease"/>
            <person name="Wu L."/>
            <person name="Ma J."/>
        </authorList>
    </citation>
    <scope>NUCLEOTIDE SEQUENCE [LARGE SCALE GENOMIC DNA]</scope>
    <source>
        <strain evidence="13">JCM 9371</strain>
    </source>
</reference>
<keyword evidence="6 12" id="KW-0418">Kinase</keyword>
<feature type="domain" description="Histidine kinase" evidence="11">
    <location>
        <begin position="328"/>
        <end position="433"/>
    </location>
</feature>
<dbReference type="RefSeq" id="WP_378323544.1">
    <property type="nucleotide sequence ID" value="NZ_JBHTGP010000012.1"/>
</dbReference>
<keyword evidence="4" id="KW-0808">Transferase</keyword>
<comment type="caution">
    <text evidence="12">The sequence shown here is derived from an EMBL/GenBank/DDBJ whole genome shotgun (WGS) entry which is preliminary data.</text>
</comment>
<evidence type="ECO:0000256" key="8">
    <source>
        <dbReference type="SAM" id="Coils"/>
    </source>
</evidence>
<dbReference type="SMART" id="SM00387">
    <property type="entry name" value="HATPase_c"/>
    <property type="match status" value="1"/>
</dbReference>
<feature type="coiled-coil region" evidence="8">
    <location>
        <begin position="73"/>
        <end position="100"/>
    </location>
</feature>
<gene>
    <name evidence="12" type="ORF">ACFQZM_22430</name>
</gene>
<dbReference type="Gene3D" id="3.30.565.10">
    <property type="entry name" value="Histidine kinase-like ATPase, C-terminal domain"/>
    <property type="match status" value="1"/>
</dbReference>
<dbReference type="Proteomes" id="UP001597063">
    <property type="component" value="Unassembled WGS sequence"/>
</dbReference>
<dbReference type="GO" id="GO:0016301">
    <property type="term" value="F:kinase activity"/>
    <property type="evidence" value="ECO:0007669"/>
    <property type="project" value="UniProtKB-KW"/>
</dbReference>
<dbReference type="InterPro" id="IPR005467">
    <property type="entry name" value="His_kinase_dom"/>
</dbReference>
<organism evidence="12 13">
    <name type="scientific">Actinomadura fibrosa</name>
    <dbReference type="NCBI Taxonomy" id="111802"/>
    <lineage>
        <taxon>Bacteria</taxon>
        <taxon>Bacillati</taxon>
        <taxon>Actinomycetota</taxon>
        <taxon>Actinomycetes</taxon>
        <taxon>Streptosporangiales</taxon>
        <taxon>Thermomonosporaceae</taxon>
        <taxon>Actinomadura</taxon>
    </lineage>
</organism>
<dbReference type="InterPro" id="IPR003594">
    <property type="entry name" value="HATPase_dom"/>
</dbReference>
<evidence type="ECO:0000256" key="2">
    <source>
        <dbReference type="ARBA" id="ARBA00012438"/>
    </source>
</evidence>
<feature type="compositionally biased region" description="Low complexity" evidence="9">
    <location>
        <begin position="536"/>
        <end position="594"/>
    </location>
</feature>
<dbReference type="PANTHER" id="PTHR45436:SF5">
    <property type="entry name" value="SENSOR HISTIDINE KINASE TRCS"/>
    <property type="match status" value="1"/>
</dbReference>
<feature type="coiled-coil region" evidence="8">
    <location>
        <begin position="141"/>
        <end position="168"/>
    </location>
</feature>
<keyword evidence="5 10" id="KW-0812">Transmembrane</keyword>
<keyword evidence="3" id="KW-0597">Phosphoprotein</keyword>
<evidence type="ECO:0000256" key="1">
    <source>
        <dbReference type="ARBA" id="ARBA00000085"/>
    </source>
</evidence>
<feature type="region of interest" description="Disordered" evidence="9">
    <location>
        <begin position="502"/>
        <end position="594"/>
    </location>
</feature>
<evidence type="ECO:0000256" key="4">
    <source>
        <dbReference type="ARBA" id="ARBA00022679"/>
    </source>
</evidence>
<evidence type="ECO:0000313" key="12">
    <source>
        <dbReference type="EMBL" id="MFD0687273.1"/>
    </source>
</evidence>
<feature type="region of interest" description="Disordered" evidence="9">
    <location>
        <begin position="439"/>
        <end position="486"/>
    </location>
</feature>
<sequence>MAARAGRTRIERAALERACWIWLVVAVGAGAAWLGTLLTADGGSRTAVAVGGGVAALAVSLAAGVAAYFAECARGLRKRLARAESESGRLEHRLQELVDGPLPALIGRLHAGAPPDETLAELRTVPDHLLGRLVRMVAEGVAASERRAARARADLALLEDEAARLADSTLPALIDRVRGERVPAASVLAELPAPAHAALERLLRTLADDLTAGERTRAAAMAACASAAARIQAQTTRMLAQLRELEDRYSEDEVFGDLLDLDHHVSQMGRLADSIALLSGGRSGRRWTRPIVLESVIRGAMGRIASYQRVQYHSTSTAAVAGFAAEGIMHALAELMDNAANFSPHGTAVHVYAEEEDAGIVVTVEDSGLGMRQRERERAERLVSEAADLTSLPGTRLGLAVVGRLASKHGLRVSFRPSSRGGIGVVVLIPRQLITHSSDATRGTLAESIQSPPRGTPLPSREPAPALAAAPGTAAAGPAAGTAVADSEAYLPKRRRGATLTETIEQQAAPAPKPRDPGARFAAFRDSGSGRHRTIAGATTDADTGANTGDADAGDAALDGTGAQGTATDDTAARRTTTGDAGQDATASTGDPKQ</sequence>
<dbReference type="EMBL" id="JBHTGP010000012">
    <property type="protein sequence ID" value="MFD0687273.1"/>
    <property type="molecule type" value="Genomic_DNA"/>
</dbReference>
<evidence type="ECO:0000256" key="7">
    <source>
        <dbReference type="ARBA" id="ARBA00022989"/>
    </source>
</evidence>
<dbReference type="PANTHER" id="PTHR45436">
    <property type="entry name" value="SENSOR HISTIDINE KINASE YKOH"/>
    <property type="match status" value="1"/>
</dbReference>
<keyword evidence="10" id="KW-0472">Membrane</keyword>
<feature type="transmembrane region" description="Helical" evidence="10">
    <location>
        <begin position="20"/>
        <end position="40"/>
    </location>
</feature>
<name>A0ABW2XLA8_9ACTN</name>
<proteinExistence type="predicted"/>
<feature type="compositionally biased region" description="Low complexity" evidence="9">
    <location>
        <begin position="463"/>
        <end position="485"/>
    </location>
</feature>
<evidence type="ECO:0000256" key="10">
    <source>
        <dbReference type="SAM" id="Phobius"/>
    </source>
</evidence>
<dbReference type="PROSITE" id="PS50109">
    <property type="entry name" value="HIS_KIN"/>
    <property type="match status" value="1"/>
</dbReference>
<dbReference type="SUPFAM" id="SSF55874">
    <property type="entry name" value="ATPase domain of HSP90 chaperone/DNA topoisomerase II/histidine kinase"/>
    <property type="match status" value="1"/>
</dbReference>